<name>A0A1I4VIU6_9GAMM</name>
<dbReference type="Proteomes" id="UP000198575">
    <property type="component" value="Unassembled WGS sequence"/>
</dbReference>
<evidence type="ECO:0000313" key="2">
    <source>
        <dbReference type="EMBL" id="SFN01040.1"/>
    </source>
</evidence>
<sequence>MRSTPHAWPWGGHDKHRVSFDKVIKTKRDTGRDMQDKRKETSHDGLAVNIIER</sequence>
<evidence type="ECO:0000313" key="3">
    <source>
        <dbReference type="Proteomes" id="UP000198575"/>
    </source>
</evidence>
<keyword evidence="3" id="KW-1185">Reference proteome</keyword>
<dbReference type="AlphaFoldDB" id="A0A1I4VIU6"/>
<accession>A0A1I4VIU6</accession>
<feature type="region of interest" description="Disordered" evidence="1">
    <location>
        <begin position="26"/>
        <end position="53"/>
    </location>
</feature>
<gene>
    <name evidence="2" type="ORF">SAMN05216289_102133</name>
</gene>
<organism evidence="2 3">
    <name type="scientific">Dokdonella immobilis</name>
    <dbReference type="NCBI Taxonomy" id="578942"/>
    <lineage>
        <taxon>Bacteria</taxon>
        <taxon>Pseudomonadati</taxon>
        <taxon>Pseudomonadota</taxon>
        <taxon>Gammaproteobacteria</taxon>
        <taxon>Lysobacterales</taxon>
        <taxon>Rhodanobacteraceae</taxon>
        <taxon>Dokdonella</taxon>
    </lineage>
</organism>
<reference evidence="2 3" key="1">
    <citation type="submission" date="2016-10" db="EMBL/GenBank/DDBJ databases">
        <authorList>
            <person name="de Groot N.N."/>
        </authorList>
    </citation>
    <scope>NUCLEOTIDE SEQUENCE [LARGE SCALE GENOMIC DNA]</scope>
    <source>
        <strain evidence="2 3">CGMCC 1.7659</strain>
    </source>
</reference>
<dbReference type="STRING" id="578942.SAMN05216289_102133"/>
<protein>
    <submittedName>
        <fullName evidence="2">L-serine dehydratase</fullName>
    </submittedName>
</protein>
<dbReference type="EMBL" id="FOVF01000002">
    <property type="protein sequence ID" value="SFN01040.1"/>
    <property type="molecule type" value="Genomic_DNA"/>
</dbReference>
<proteinExistence type="predicted"/>
<evidence type="ECO:0000256" key="1">
    <source>
        <dbReference type="SAM" id="MobiDB-lite"/>
    </source>
</evidence>
<dbReference type="RefSeq" id="WP_425429587.1">
    <property type="nucleotide sequence ID" value="NZ_FOVF01000002.1"/>
</dbReference>
<feature type="compositionally biased region" description="Basic and acidic residues" evidence="1">
    <location>
        <begin position="26"/>
        <end position="43"/>
    </location>
</feature>